<evidence type="ECO:0000313" key="1">
    <source>
        <dbReference type="EMBL" id="KAJ8639742.1"/>
    </source>
</evidence>
<proteinExistence type="predicted"/>
<accession>A0ACC2M238</accession>
<organism evidence="1 2">
    <name type="scientific">Persea americana</name>
    <name type="common">Avocado</name>
    <dbReference type="NCBI Taxonomy" id="3435"/>
    <lineage>
        <taxon>Eukaryota</taxon>
        <taxon>Viridiplantae</taxon>
        <taxon>Streptophyta</taxon>
        <taxon>Embryophyta</taxon>
        <taxon>Tracheophyta</taxon>
        <taxon>Spermatophyta</taxon>
        <taxon>Magnoliopsida</taxon>
        <taxon>Magnoliidae</taxon>
        <taxon>Laurales</taxon>
        <taxon>Lauraceae</taxon>
        <taxon>Persea</taxon>
    </lineage>
</organism>
<keyword evidence="2" id="KW-1185">Reference proteome</keyword>
<protein>
    <submittedName>
        <fullName evidence="1">Uncharacterized protein</fullName>
    </submittedName>
</protein>
<reference evidence="1 2" key="1">
    <citation type="journal article" date="2022" name="Hortic Res">
        <title>A haplotype resolved chromosomal level avocado genome allows analysis of novel avocado genes.</title>
        <authorList>
            <person name="Nath O."/>
            <person name="Fletcher S.J."/>
            <person name="Hayward A."/>
            <person name="Shaw L.M."/>
            <person name="Masouleh A.K."/>
            <person name="Furtado A."/>
            <person name="Henry R.J."/>
            <person name="Mitter N."/>
        </authorList>
    </citation>
    <scope>NUCLEOTIDE SEQUENCE [LARGE SCALE GENOMIC DNA]</scope>
    <source>
        <strain evidence="2">cv. Hass</strain>
    </source>
</reference>
<dbReference type="Proteomes" id="UP001234297">
    <property type="component" value="Chromosome 5"/>
</dbReference>
<gene>
    <name evidence="1" type="ORF">MRB53_016436</name>
</gene>
<evidence type="ECO:0000313" key="2">
    <source>
        <dbReference type="Proteomes" id="UP001234297"/>
    </source>
</evidence>
<dbReference type="EMBL" id="CM056813">
    <property type="protein sequence ID" value="KAJ8639742.1"/>
    <property type="molecule type" value="Genomic_DNA"/>
</dbReference>
<name>A0ACC2M238_PERAE</name>
<sequence>MTNGCRWQQRQCSHSSGCPRDGVLVDVSAVLLPPSGNHYYFSVLLLVFFSFLCSGLRGVARRAQRTKRASEWQMGD</sequence>
<comment type="caution">
    <text evidence="1">The sequence shown here is derived from an EMBL/GenBank/DDBJ whole genome shotgun (WGS) entry which is preliminary data.</text>
</comment>